<keyword evidence="4" id="KW-0288">FMN</keyword>
<dbReference type="InterPro" id="IPR050627">
    <property type="entry name" value="Nitroreductase/BluB"/>
</dbReference>
<protein>
    <submittedName>
        <fullName evidence="9">NAD(P)H-dependent oxidoreductase</fullName>
    </submittedName>
</protein>
<sequence>MSNINETIIKAFQFRHACKNFDGNKAVSKEDFDTILEAAHLSPSSFGFEPWKLIVVQDEEIKKKLYPIAWGAQNSLKGASHLVILLARKKSDTIYSSDYVTHIMRDVQKLPEQIVEGKREAFRNFQQNDFNLLESDRALFDWASKQTYIAMANMLTTAAFLGIDSCPIEGFHQKAVEELLANEGLLDQNLFGVSVMASFGYRAEAPSFEKTRQPLSDIVIWK</sequence>
<dbReference type="Gene3D" id="3.40.109.10">
    <property type="entry name" value="NADH Oxidase"/>
    <property type="match status" value="1"/>
</dbReference>
<dbReference type="PANTHER" id="PTHR23026:SF125">
    <property type="entry name" value="OXYGEN-INSENSITIVE NAD(P)H NITROREDUCTASE"/>
    <property type="match status" value="1"/>
</dbReference>
<evidence type="ECO:0000256" key="4">
    <source>
        <dbReference type="ARBA" id="ARBA00022643"/>
    </source>
</evidence>
<organism evidence="9 10">
    <name type="scientific">Anaerocolumna chitinilytica</name>
    <dbReference type="NCBI Taxonomy" id="1727145"/>
    <lineage>
        <taxon>Bacteria</taxon>
        <taxon>Bacillati</taxon>
        <taxon>Bacillota</taxon>
        <taxon>Clostridia</taxon>
        <taxon>Lachnospirales</taxon>
        <taxon>Lachnospiraceae</taxon>
        <taxon>Anaerocolumna</taxon>
    </lineage>
</organism>
<dbReference type="PANTHER" id="PTHR23026">
    <property type="entry name" value="NADPH NITROREDUCTASE"/>
    <property type="match status" value="1"/>
</dbReference>
<reference evidence="9 10" key="1">
    <citation type="submission" date="2020-08" db="EMBL/GenBank/DDBJ databases">
        <title>Draft genome sequencing of an Anaerocolumna strain isolated from anoxic soil subjected to BSD treatment.</title>
        <authorList>
            <person name="Uek A."/>
            <person name="Tonouchi A."/>
        </authorList>
    </citation>
    <scope>NUCLEOTIDE SEQUENCE [LARGE SCALE GENOMIC DNA]</scope>
    <source>
        <strain evidence="9 10">CTTW</strain>
    </source>
</reference>
<keyword evidence="7" id="KW-0520">NAD</keyword>
<dbReference type="Pfam" id="PF00881">
    <property type="entry name" value="Nitroreductase"/>
    <property type="match status" value="1"/>
</dbReference>
<accession>A0A7I8DK27</accession>
<feature type="domain" description="Nitroreductase" evidence="8">
    <location>
        <begin position="14"/>
        <end position="181"/>
    </location>
</feature>
<dbReference type="CDD" id="cd02149">
    <property type="entry name" value="NfsB-like"/>
    <property type="match status" value="1"/>
</dbReference>
<reference evidence="9 10" key="2">
    <citation type="submission" date="2020-08" db="EMBL/GenBank/DDBJ databases">
        <authorList>
            <person name="Ueki A."/>
            <person name="Tonouchi A."/>
        </authorList>
    </citation>
    <scope>NUCLEOTIDE SEQUENCE [LARGE SCALE GENOMIC DNA]</scope>
    <source>
        <strain evidence="9 10">CTTW</strain>
    </source>
</reference>
<evidence type="ECO:0000313" key="9">
    <source>
        <dbReference type="EMBL" id="BCJ98710.1"/>
    </source>
</evidence>
<dbReference type="InterPro" id="IPR029479">
    <property type="entry name" value="Nitroreductase"/>
</dbReference>
<evidence type="ECO:0000259" key="8">
    <source>
        <dbReference type="Pfam" id="PF00881"/>
    </source>
</evidence>
<dbReference type="GO" id="GO:0046256">
    <property type="term" value="P:2,4,6-trinitrotoluene catabolic process"/>
    <property type="evidence" value="ECO:0007669"/>
    <property type="project" value="TreeGrafter"/>
</dbReference>
<keyword evidence="5" id="KW-0521">NADP</keyword>
<evidence type="ECO:0000256" key="6">
    <source>
        <dbReference type="ARBA" id="ARBA00023002"/>
    </source>
</evidence>
<keyword evidence="3" id="KW-0285">Flavoprotein</keyword>
<dbReference type="InterPro" id="IPR000415">
    <property type="entry name" value="Nitroreductase-like"/>
</dbReference>
<name>A0A7I8DK27_9FIRM</name>
<proteinExistence type="inferred from homology"/>
<evidence type="ECO:0000256" key="5">
    <source>
        <dbReference type="ARBA" id="ARBA00022857"/>
    </source>
</evidence>
<dbReference type="GO" id="GO:0005829">
    <property type="term" value="C:cytosol"/>
    <property type="evidence" value="ECO:0007669"/>
    <property type="project" value="TreeGrafter"/>
</dbReference>
<dbReference type="GO" id="GO:0046857">
    <property type="term" value="F:oxidoreductase activity, acting on other nitrogenous compounds as donors, with NAD or NADP as acceptor"/>
    <property type="evidence" value="ECO:0007669"/>
    <property type="project" value="TreeGrafter"/>
</dbReference>
<dbReference type="RefSeq" id="WP_185259024.1">
    <property type="nucleotide sequence ID" value="NZ_AP023368.1"/>
</dbReference>
<evidence type="ECO:0000256" key="1">
    <source>
        <dbReference type="ARBA" id="ARBA00001917"/>
    </source>
</evidence>
<keyword evidence="10" id="KW-1185">Reference proteome</keyword>
<dbReference type="KEGG" id="acht:bsdcttw_17510"/>
<keyword evidence="6" id="KW-0560">Oxidoreductase</keyword>
<dbReference type="Proteomes" id="UP000515703">
    <property type="component" value="Chromosome"/>
</dbReference>
<gene>
    <name evidence="9" type="ORF">bsdcttw_17510</name>
</gene>
<comment type="cofactor">
    <cofactor evidence="1">
        <name>FMN</name>
        <dbReference type="ChEBI" id="CHEBI:58210"/>
    </cofactor>
</comment>
<evidence type="ECO:0000256" key="3">
    <source>
        <dbReference type="ARBA" id="ARBA00022630"/>
    </source>
</evidence>
<evidence type="ECO:0000313" key="10">
    <source>
        <dbReference type="Proteomes" id="UP000515703"/>
    </source>
</evidence>
<dbReference type="EMBL" id="AP023368">
    <property type="protein sequence ID" value="BCJ98710.1"/>
    <property type="molecule type" value="Genomic_DNA"/>
</dbReference>
<dbReference type="AlphaFoldDB" id="A0A7I8DK27"/>
<comment type="similarity">
    <text evidence="2">Belongs to the nitroreductase family.</text>
</comment>
<evidence type="ECO:0000256" key="7">
    <source>
        <dbReference type="ARBA" id="ARBA00023027"/>
    </source>
</evidence>
<dbReference type="SUPFAM" id="SSF55469">
    <property type="entry name" value="FMN-dependent nitroreductase-like"/>
    <property type="match status" value="1"/>
</dbReference>
<evidence type="ECO:0000256" key="2">
    <source>
        <dbReference type="ARBA" id="ARBA00007118"/>
    </source>
</evidence>
<dbReference type="InterPro" id="IPR033878">
    <property type="entry name" value="NfsB-like"/>
</dbReference>